<dbReference type="PANTHER" id="PTHR46809">
    <property type="entry name" value="STROMAL CELL-DERIVED FACTOR 2-LIKE PROTEIN"/>
    <property type="match status" value="1"/>
</dbReference>
<dbReference type="OMA" id="KPQHGTR"/>
<feature type="region of interest" description="Disordered" evidence="3">
    <location>
        <begin position="1"/>
        <end position="40"/>
    </location>
</feature>
<feature type="domain" description="MIR" evidence="4">
    <location>
        <begin position="68"/>
        <end position="122"/>
    </location>
</feature>
<dbReference type="PROSITE" id="PS50919">
    <property type="entry name" value="MIR"/>
    <property type="match status" value="2"/>
</dbReference>
<name>R7QRP9_CHOCR</name>
<dbReference type="AlphaFoldDB" id="R7QRP9"/>
<dbReference type="RefSeq" id="XP_005711466.1">
    <property type="nucleotide sequence ID" value="XM_005711409.1"/>
</dbReference>
<dbReference type="STRING" id="2769.R7QRP9"/>
<dbReference type="EMBL" id="HG002320">
    <property type="protein sequence ID" value="CDF41172.1"/>
    <property type="molecule type" value="Genomic_DNA"/>
</dbReference>
<gene>
    <name evidence="5" type="ORF">CHC_T00007714001</name>
</gene>
<organism evidence="5 6">
    <name type="scientific">Chondrus crispus</name>
    <name type="common">Carrageen Irish moss</name>
    <name type="synonym">Polymorpha crispa</name>
    <dbReference type="NCBI Taxonomy" id="2769"/>
    <lineage>
        <taxon>Eukaryota</taxon>
        <taxon>Rhodophyta</taxon>
        <taxon>Florideophyceae</taxon>
        <taxon>Rhodymeniophycidae</taxon>
        <taxon>Gigartinales</taxon>
        <taxon>Gigartinaceae</taxon>
        <taxon>Chondrus</taxon>
    </lineage>
</organism>
<dbReference type="SUPFAM" id="SSF82109">
    <property type="entry name" value="MIR domain"/>
    <property type="match status" value="1"/>
</dbReference>
<evidence type="ECO:0000256" key="3">
    <source>
        <dbReference type="SAM" id="MobiDB-lite"/>
    </source>
</evidence>
<dbReference type="Gene3D" id="2.80.10.50">
    <property type="match status" value="1"/>
</dbReference>
<dbReference type="OrthoDB" id="5588846at2759"/>
<dbReference type="CDD" id="cd23279">
    <property type="entry name" value="beta-trefoil_MIR_SDF2-like"/>
    <property type="match status" value="1"/>
</dbReference>
<dbReference type="SMART" id="SM00472">
    <property type="entry name" value="MIR"/>
    <property type="match status" value="3"/>
</dbReference>
<sequence>MSTFLLLPPSDFPRPLDFPPPPSARRPGRSPTPPSPAMLPPKSRAAALALLLLSHLYVTLASDDEEPVEIVTYGSTIKLEHVPTGVRLHSHDVSYGSGSGQQSVTGFHDAGDSNSYWIVKAAHGAARRLAGEPVKCGDWVRLQHLNTGKNLHSHDHRAPMNADAEVSAYALQKDGRWFNGDTADNWVLECVARGAAQWKRFEHVRFKHQEGGKWLAADARLKFREPIPGQLQVSGSSRQNANTVWKTNEGFYFAPPKPKSV</sequence>
<dbReference type="Pfam" id="PF02815">
    <property type="entry name" value="MIR"/>
    <property type="match status" value="1"/>
</dbReference>
<proteinExistence type="predicted"/>
<evidence type="ECO:0000256" key="2">
    <source>
        <dbReference type="ARBA" id="ARBA00022737"/>
    </source>
</evidence>
<dbReference type="InterPro" id="IPR016093">
    <property type="entry name" value="MIR_motif"/>
</dbReference>
<keyword evidence="6" id="KW-1185">Reference proteome</keyword>
<dbReference type="KEGG" id="ccp:CHC_T00007714001"/>
<dbReference type="Gramene" id="CDF41172">
    <property type="protein sequence ID" value="CDF41172"/>
    <property type="gene ID" value="CHC_T00007714001"/>
</dbReference>
<dbReference type="PANTHER" id="PTHR46809:SF2">
    <property type="entry name" value="GH21273P"/>
    <property type="match status" value="1"/>
</dbReference>
<evidence type="ECO:0000256" key="1">
    <source>
        <dbReference type="ARBA" id="ARBA00022729"/>
    </source>
</evidence>
<protein>
    <recommendedName>
        <fullName evidence="4">MIR domain-containing protein</fullName>
    </recommendedName>
</protein>
<keyword evidence="2" id="KW-0677">Repeat</keyword>
<dbReference type="Proteomes" id="UP000012073">
    <property type="component" value="Unassembled WGS sequence"/>
</dbReference>
<evidence type="ECO:0000313" key="6">
    <source>
        <dbReference type="Proteomes" id="UP000012073"/>
    </source>
</evidence>
<feature type="compositionally biased region" description="Pro residues" evidence="3">
    <location>
        <begin position="10"/>
        <end position="39"/>
    </location>
</feature>
<keyword evidence="1" id="KW-0732">Signal</keyword>
<evidence type="ECO:0000313" key="5">
    <source>
        <dbReference type="EMBL" id="CDF41172.1"/>
    </source>
</evidence>
<evidence type="ECO:0000259" key="4">
    <source>
        <dbReference type="PROSITE" id="PS50919"/>
    </source>
</evidence>
<reference evidence="6" key="1">
    <citation type="journal article" date="2013" name="Proc. Natl. Acad. Sci. U.S.A.">
        <title>Genome structure and metabolic features in the red seaweed Chondrus crispus shed light on evolution of the Archaeplastida.</title>
        <authorList>
            <person name="Collen J."/>
            <person name="Porcel B."/>
            <person name="Carre W."/>
            <person name="Ball S.G."/>
            <person name="Chaparro C."/>
            <person name="Tonon T."/>
            <person name="Barbeyron T."/>
            <person name="Michel G."/>
            <person name="Noel B."/>
            <person name="Valentin K."/>
            <person name="Elias M."/>
            <person name="Artiguenave F."/>
            <person name="Arun A."/>
            <person name="Aury J.M."/>
            <person name="Barbosa-Neto J.F."/>
            <person name="Bothwell J.H."/>
            <person name="Bouget F.Y."/>
            <person name="Brillet L."/>
            <person name="Cabello-Hurtado F."/>
            <person name="Capella-Gutierrez S."/>
            <person name="Charrier B."/>
            <person name="Cladiere L."/>
            <person name="Cock J.M."/>
            <person name="Coelho S.M."/>
            <person name="Colleoni C."/>
            <person name="Czjzek M."/>
            <person name="Da Silva C."/>
            <person name="Delage L."/>
            <person name="Denoeud F."/>
            <person name="Deschamps P."/>
            <person name="Dittami S.M."/>
            <person name="Gabaldon T."/>
            <person name="Gachon C.M."/>
            <person name="Groisillier A."/>
            <person name="Herve C."/>
            <person name="Jabbari K."/>
            <person name="Katinka M."/>
            <person name="Kloareg B."/>
            <person name="Kowalczyk N."/>
            <person name="Labadie K."/>
            <person name="Leblanc C."/>
            <person name="Lopez P.J."/>
            <person name="McLachlan D.H."/>
            <person name="Meslet-Cladiere L."/>
            <person name="Moustafa A."/>
            <person name="Nehr Z."/>
            <person name="Nyvall Collen P."/>
            <person name="Panaud O."/>
            <person name="Partensky F."/>
            <person name="Poulain J."/>
            <person name="Rensing S.A."/>
            <person name="Rousvoal S."/>
            <person name="Samson G."/>
            <person name="Symeonidi A."/>
            <person name="Weissenbach J."/>
            <person name="Zambounis A."/>
            <person name="Wincker P."/>
            <person name="Boyen C."/>
        </authorList>
    </citation>
    <scope>NUCLEOTIDE SEQUENCE [LARGE SCALE GENOMIC DNA]</scope>
    <source>
        <strain evidence="6">cv. Stackhouse</strain>
    </source>
</reference>
<accession>R7QRP9</accession>
<dbReference type="InterPro" id="IPR036300">
    <property type="entry name" value="MIR_dom_sf"/>
</dbReference>
<dbReference type="GeneID" id="17319181"/>
<feature type="domain" description="MIR" evidence="4">
    <location>
        <begin position="131"/>
        <end position="191"/>
    </location>
</feature>
<dbReference type="PhylomeDB" id="R7QRP9"/>